<dbReference type="Proteomes" id="UP000027920">
    <property type="component" value="Unassembled WGS sequence"/>
</dbReference>
<accession>A0A072NT76</accession>
<dbReference type="VEuPathDB" id="FungiDB:A1O9_12866"/>
<dbReference type="InterPro" id="IPR002347">
    <property type="entry name" value="SDR_fam"/>
</dbReference>
<comment type="similarity">
    <text evidence="1">Belongs to the short-chain dehydrogenases/reductases (SDR) family.</text>
</comment>
<dbReference type="HOGENOM" id="CLU_010194_2_19_1"/>
<dbReference type="PANTHER" id="PTHR43669:SF3">
    <property type="entry name" value="ALCOHOL DEHYDROGENASE, PUTATIVE (AFU_ORTHOLOGUE AFUA_3G03445)-RELATED"/>
    <property type="match status" value="1"/>
</dbReference>
<dbReference type="GO" id="GO:0016491">
    <property type="term" value="F:oxidoreductase activity"/>
    <property type="evidence" value="ECO:0007669"/>
    <property type="project" value="UniProtKB-KW"/>
</dbReference>
<keyword evidence="2" id="KW-0560">Oxidoreductase</keyword>
<evidence type="ECO:0000256" key="2">
    <source>
        <dbReference type="ARBA" id="ARBA00023002"/>
    </source>
</evidence>
<comment type="caution">
    <text evidence="3">The sequence shown here is derived from an EMBL/GenBank/DDBJ whole genome shotgun (WGS) entry which is preliminary data.</text>
</comment>
<protein>
    <recommendedName>
        <fullName evidence="5">3-oxoacyl-[acyl-carrier protein] reductase</fullName>
    </recommendedName>
</protein>
<dbReference type="OrthoDB" id="5840532at2759"/>
<keyword evidence="4" id="KW-1185">Reference proteome</keyword>
<name>A0A072NT76_9EURO</name>
<dbReference type="EMBL" id="AMGV01000029">
    <property type="protein sequence ID" value="KEF51084.1"/>
    <property type="molecule type" value="Genomic_DNA"/>
</dbReference>
<evidence type="ECO:0000313" key="4">
    <source>
        <dbReference type="Proteomes" id="UP000027920"/>
    </source>
</evidence>
<gene>
    <name evidence="3" type="ORF">A1O9_12866</name>
</gene>
<dbReference type="InterPro" id="IPR036291">
    <property type="entry name" value="NAD(P)-bd_dom_sf"/>
</dbReference>
<reference evidence="3 4" key="1">
    <citation type="submission" date="2013-03" db="EMBL/GenBank/DDBJ databases">
        <title>The Genome Sequence of Exophiala aquamarina CBS 119918.</title>
        <authorList>
            <consortium name="The Broad Institute Genomics Platform"/>
            <person name="Cuomo C."/>
            <person name="de Hoog S."/>
            <person name="Gorbushina A."/>
            <person name="Walker B."/>
            <person name="Young S.K."/>
            <person name="Zeng Q."/>
            <person name="Gargeya S."/>
            <person name="Fitzgerald M."/>
            <person name="Haas B."/>
            <person name="Abouelleil A."/>
            <person name="Allen A.W."/>
            <person name="Alvarado L."/>
            <person name="Arachchi H.M."/>
            <person name="Berlin A.M."/>
            <person name="Chapman S.B."/>
            <person name="Gainer-Dewar J."/>
            <person name="Goldberg J."/>
            <person name="Griggs A."/>
            <person name="Gujja S."/>
            <person name="Hansen M."/>
            <person name="Howarth C."/>
            <person name="Imamovic A."/>
            <person name="Ireland A."/>
            <person name="Larimer J."/>
            <person name="McCowan C."/>
            <person name="Murphy C."/>
            <person name="Pearson M."/>
            <person name="Poon T.W."/>
            <person name="Priest M."/>
            <person name="Roberts A."/>
            <person name="Saif S."/>
            <person name="Shea T."/>
            <person name="Sisk P."/>
            <person name="Sykes S."/>
            <person name="Wortman J."/>
            <person name="Nusbaum C."/>
            <person name="Birren B."/>
        </authorList>
    </citation>
    <scope>NUCLEOTIDE SEQUENCE [LARGE SCALE GENOMIC DNA]</scope>
    <source>
        <strain evidence="3 4">CBS 119918</strain>
    </source>
</reference>
<dbReference type="GeneID" id="25287760"/>
<evidence type="ECO:0000256" key="1">
    <source>
        <dbReference type="ARBA" id="ARBA00006484"/>
    </source>
</evidence>
<evidence type="ECO:0000313" key="3">
    <source>
        <dbReference type="EMBL" id="KEF51084.1"/>
    </source>
</evidence>
<dbReference type="AlphaFoldDB" id="A0A072NT76"/>
<organism evidence="3 4">
    <name type="scientific">Exophiala aquamarina CBS 119918</name>
    <dbReference type="NCBI Taxonomy" id="1182545"/>
    <lineage>
        <taxon>Eukaryota</taxon>
        <taxon>Fungi</taxon>
        <taxon>Dikarya</taxon>
        <taxon>Ascomycota</taxon>
        <taxon>Pezizomycotina</taxon>
        <taxon>Eurotiomycetes</taxon>
        <taxon>Chaetothyriomycetidae</taxon>
        <taxon>Chaetothyriales</taxon>
        <taxon>Herpotrichiellaceae</taxon>
        <taxon>Exophiala</taxon>
    </lineage>
</organism>
<dbReference type="PANTHER" id="PTHR43669">
    <property type="entry name" value="5-KETO-D-GLUCONATE 5-REDUCTASE"/>
    <property type="match status" value="1"/>
</dbReference>
<dbReference type="Pfam" id="PF00106">
    <property type="entry name" value="adh_short"/>
    <property type="match status" value="1"/>
</dbReference>
<evidence type="ECO:0008006" key="5">
    <source>
        <dbReference type="Google" id="ProtNLM"/>
    </source>
</evidence>
<proteinExistence type="inferred from homology"/>
<sequence>MDSLLSGVALVTGASSGIGRATCIALAKHGVTKFALLDRDSEGGELTIQKLKDVPGERECLFIQVDMSDHNAVTTAVAEAVARFQRIDYAVSNVGIAGPIGSSLTFSPVELQHILNVNLVSQFALQKELLVHMQKQSIPPPTGCALCNSRFKDPPQRLT</sequence>
<dbReference type="SUPFAM" id="SSF51735">
    <property type="entry name" value="NAD(P)-binding Rossmann-fold domains"/>
    <property type="match status" value="1"/>
</dbReference>
<dbReference type="CDD" id="cd05233">
    <property type="entry name" value="SDR_c"/>
    <property type="match status" value="1"/>
</dbReference>
<dbReference type="RefSeq" id="XP_013253674.1">
    <property type="nucleotide sequence ID" value="XM_013398220.1"/>
</dbReference>
<dbReference type="STRING" id="1182545.A0A072NT76"/>
<dbReference type="PRINTS" id="PR00081">
    <property type="entry name" value="GDHRDH"/>
</dbReference>
<dbReference type="Gene3D" id="3.40.50.720">
    <property type="entry name" value="NAD(P)-binding Rossmann-like Domain"/>
    <property type="match status" value="1"/>
</dbReference>